<dbReference type="CDD" id="cd00110">
    <property type="entry name" value="LamG"/>
    <property type="match status" value="4"/>
</dbReference>
<organism evidence="6 7">
    <name type="scientific">Taenia crassiceps</name>
    <dbReference type="NCBI Taxonomy" id="6207"/>
    <lineage>
        <taxon>Eukaryota</taxon>
        <taxon>Metazoa</taxon>
        <taxon>Spiralia</taxon>
        <taxon>Lophotrochozoa</taxon>
        <taxon>Platyhelminthes</taxon>
        <taxon>Cestoda</taxon>
        <taxon>Eucestoda</taxon>
        <taxon>Cyclophyllidea</taxon>
        <taxon>Taeniidae</taxon>
        <taxon>Taenia</taxon>
    </lineage>
</organism>
<comment type="caution">
    <text evidence="6">The sequence shown here is derived from an EMBL/GenBank/DDBJ whole genome shotgun (WGS) entry which is preliminary data.</text>
</comment>
<keyword evidence="3" id="KW-1133">Transmembrane helix</keyword>
<comment type="caution">
    <text evidence="2">Lacks conserved residue(s) required for the propagation of feature annotation.</text>
</comment>
<dbReference type="PANTHER" id="PTHR15036:SF89">
    <property type="entry name" value="NEUREXIN 1, ISOFORM F"/>
    <property type="match status" value="1"/>
</dbReference>
<feature type="domain" description="Laminin G" evidence="4">
    <location>
        <begin position="723"/>
        <end position="911"/>
    </location>
</feature>
<evidence type="ECO:0000256" key="3">
    <source>
        <dbReference type="SAM" id="Phobius"/>
    </source>
</evidence>
<evidence type="ECO:0000256" key="2">
    <source>
        <dbReference type="PROSITE-ProRule" id="PRU00076"/>
    </source>
</evidence>
<evidence type="ECO:0000313" key="6">
    <source>
        <dbReference type="EMBL" id="KAL5104712.1"/>
    </source>
</evidence>
<dbReference type="PANTHER" id="PTHR15036">
    <property type="entry name" value="PIKACHURIN-LIKE PROTEIN"/>
    <property type="match status" value="1"/>
</dbReference>
<gene>
    <name evidence="6" type="ORF">TcWFU_006425</name>
</gene>
<dbReference type="Proteomes" id="UP001651158">
    <property type="component" value="Unassembled WGS sequence"/>
</dbReference>
<dbReference type="InterPro" id="IPR000742">
    <property type="entry name" value="EGF"/>
</dbReference>
<evidence type="ECO:0000256" key="1">
    <source>
        <dbReference type="ARBA" id="ARBA00023157"/>
    </source>
</evidence>
<protein>
    <submittedName>
        <fullName evidence="6">Neurexin-3</fullName>
    </submittedName>
</protein>
<dbReference type="SMART" id="SM00282">
    <property type="entry name" value="LamG"/>
    <property type="match status" value="4"/>
</dbReference>
<accession>A0ABR4Q4Z5</accession>
<evidence type="ECO:0000313" key="7">
    <source>
        <dbReference type="Proteomes" id="UP001651158"/>
    </source>
</evidence>
<dbReference type="InterPro" id="IPR050372">
    <property type="entry name" value="Neurexin-related_CASP"/>
</dbReference>
<dbReference type="PROSITE" id="PS50026">
    <property type="entry name" value="EGF_3"/>
    <property type="match status" value="1"/>
</dbReference>
<dbReference type="EMBL" id="JAKROA010000011">
    <property type="protein sequence ID" value="KAL5104712.1"/>
    <property type="molecule type" value="Genomic_DNA"/>
</dbReference>
<keyword evidence="3" id="KW-0472">Membrane</keyword>
<dbReference type="Gene3D" id="2.60.120.200">
    <property type="match status" value="5"/>
</dbReference>
<feature type="domain" description="EGF-like" evidence="5">
    <location>
        <begin position="925"/>
        <end position="969"/>
    </location>
</feature>
<dbReference type="PROSITE" id="PS50025">
    <property type="entry name" value="LAM_G_DOMAIN"/>
    <property type="match status" value="5"/>
</dbReference>
<feature type="domain" description="Laminin G" evidence="4">
    <location>
        <begin position="14"/>
        <end position="230"/>
    </location>
</feature>
<name>A0ABR4Q4Z5_9CEST</name>
<dbReference type="SUPFAM" id="SSF49899">
    <property type="entry name" value="Concanavalin A-like lectins/glucanases"/>
    <property type="match status" value="5"/>
</dbReference>
<feature type="domain" description="Laminin G" evidence="4">
    <location>
        <begin position="254"/>
        <end position="470"/>
    </location>
</feature>
<reference evidence="6 7" key="1">
    <citation type="journal article" date="2022" name="Front. Cell. Infect. Microbiol.">
        <title>The Genomes of Two Strains of Taenia crassiceps the Animal Model for the Study of Human Cysticercosis.</title>
        <authorList>
            <person name="Bobes R.J."/>
            <person name="Estrada K."/>
            <person name="Rios-Valencia D.G."/>
            <person name="Calderon-Gallegos A."/>
            <person name="de la Torre P."/>
            <person name="Carrero J.C."/>
            <person name="Sanchez-Flores A."/>
            <person name="Laclette J.P."/>
        </authorList>
    </citation>
    <scope>NUCLEOTIDE SEQUENCE [LARGE SCALE GENOMIC DNA]</scope>
    <source>
        <strain evidence="6">WFUcys</strain>
    </source>
</reference>
<feature type="domain" description="Laminin G" evidence="4">
    <location>
        <begin position="976"/>
        <end position="1154"/>
    </location>
</feature>
<keyword evidence="1" id="KW-1015">Disulfide bond</keyword>
<keyword evidence="2" id="KW-0245">EGF-like domain</keyword>
<feature type="domain" description="Laminin G" evidence="4">
    <location>
        <begin position="508"/>
        <end position="732"/>
    </location>
</feature>
<feature type="transmembrane region" description="Helical" evidence="3">
    <location>
        <begin position="1252"/>
        <end position="1276"/>
    </location>
</feature>
<dbReference type="InterPro" id="IPR001791">
    <property type="entry name" value="Laminin_G"/>
</dbReference>
<dbReference type="Gene3D" id="2.10.25.10">
    <property type="entry name" value="Laminin"/>
    <property type="match status" value="1"/>
</dbReference>
<dbReference type="InterPro" id="IPR013320">
    <property type="entry name" value="ConA-like_dom_sf"/>
</dbReference>
<dbReference type="Pfam" id="PF02210">
    <property type="entry name" value="Laminin_G_2"/>
    <property type="match status" value="4"/>
</dbReference>
<evidence type="ECO:0000259" key="5">
    <source>
        <dbReference type="PROSITE" id="PS50026"/>
    </source>
</evidence>
<evidence type="ECO:0000259" key="4">
    <source>
        <dbReference type="PROSITE" id="PS50025"/>
    </source>
</evidence>
<sequence length="1352" mass="151187">MLTGSARMRTNVGQNCLHFEGDSWIENHFSNGPLFSANEQIALQFRTSQANAPLFFTGCNESYYELSLKSGLLHLRFRLPAEVPSDQPAEAVSPTASAALTAFKWFQSARAGHLFVHETLHAFAGLESRLDDGQFHDLLLERSPDQIRVGVDENTVFFQSLSFDKIRPGFLEIQNVVLGSLPTRSINSEAFRGQIRRAVLQVDDTNLNILQFAENSLHGFEITGGRLTKCAAGSVFFSSVSLRRVYLLLRLPSPLTKSRPPPLFNKLSMYADRIHDWQQIEIDFKSHSNNALLFLLFHRLGDIFDPLLSVELRDGSPWLVTQKQSLKIRAKKTNLLRVGAGKITIPGRHEAAIIAAGYATLEYFVAIDGDEFRPAFEAEVAGVLESAIEDYDSKTPFGRNLLLGGTNWTAEGEFSRGLHHLWNGLGRRKQFTGCIYRLRLNGEVVNFEPLIRSRLRHRPLRRDQHLQVGCRSLPDACLCHNGGVCVDGECNCLATAFSGELCHIPAKILVFDKKHQLRLRFPLPHRLESTEVQFAFKTQTRNATLLSAYSQGSFSPMMQFFDVIQPDGMRIDLVDGRLVVVVMLDDRENSLNIPGQVANDEWHALRILRTASRLRVHLDDKIFEKGLPEGGIQWQAGNETTIYVCLGGTEAAHQMEVLDARNVLMRIQEIKAGQKTTSVTSPFIGQVRHFSFNGVDPLVEHEYLVETPQLKVSSAVIPMDVQPAITLKTPDCFLRLPRLNIYGAFQLVFALKTYQEDGVLLFNSGGGDFLAVELVRTQLTVSFDMGHGATLQHQRIGRGYLSDGNWHKIIISRNGQMDEFLRIQIKSEFGDEEDHNLTIPSATTARNFNFNEPLYLGGIPNEVRLRFSEKIISKHGIQGCIGGFGVNNQTQMDIEALAESTMGTDRTSPVCKWQVVQGCLERPVDAPTCTAFAQQRRLPYCLNGGVCLHVWTSLRCSCEMTTFTGNRCHLPGTSLKFGTSTGGPAFVKYTYLHDQQNTNREEIALGLQVAQAFAPSRYSLLYVDTRQGNVDFLHIYLDSGIANLVFNMGGGVVQLREQRRHLNDGNYHRIRVFRHGLATLLEVDELTTKHISSGPHGEQFNDQHSIWLGHAPTMENYTDAFCGVLSGVFYNGLPLSDLAAGLSHRADVHVTRHSDIQYLANFKISLASDSSFRQLPNADLGNTEGTSYHDDEAALNAGEALGTSLPFSTAPPTAIESFGFQSHREWIQFPPRTRPSTDDSVSPPLQSHVNTWLLICLGAAGLALIGALILFLVHCLQRRRRQRRNQQRPTRLAEQEFTERIGERRIRAAEQFKPSQKINVEPVMPPGHPPISYVAFSEPSLEDFITLPEEPL</sequence>
<keyword evidence="7" id="KW-1185">Reference proteome</keyword>
<proteinExistence type="predicted"/>
<keyword evidence="3" id="KW-0812">Transmembrane</keyword>